<comment type="similarity">
    <text evidence="2">Belongs to the bacterial solute-binding protein 2 family.</text>
</comment>
<dbReference type="PROSITE" id="PS51318">
    <property type="entry name" value="TAT"/>
    <property type="match status" value="1"/>
</dbReference>
<dbReference type="GO" id="GO:0030246">
    <property type="term" value="F:carbohydrate binding"/>
    <property type="evidence" value="ECO:0007669"/>
    <property type="project" value="UniProtKB-ARBA"/>
</dbReference>
<dbReference type="AlphaFoldDB" id="A0A1H9EMZ2"/>
<dbReference type="GO" id="GO:0030313">
    <property type="term" value="C:cell envelope"/>
    <property type="evidence" value="ECO:0007669"/>
    <property type="project" value="UniProtKB-SubCell"/>
</dbReference>
<dbReference type="Proteomes" id="UP000199647">
    <property type="component" value="Unassembled WGS sequence"/>
</dbReference>
<evidence type="ECO:0000256" key="1">
    <source>
        <dbReference type="ARBA" id="ARBA00004196"/>
    </source>
</evidence>
<evidence type="ECO:0000256" key="2">
    <source>
        <dbReference type="ARBA" id="ARBA00007639"/>
    </source>
</evidence>
<protein>
    <submittedName>
        <fullName evidence="5">Monosaccharide ABC transporter substrate-binding protein, CUT2 family</fullName>
    </submittedName>
</protein>
<reference evidence="5 6" key="1">
    <citation type="submission" date="2016-10" db="EMBL/GenBank/DDBJ databases">
        <authorList>
            <person name="de Groot N.N."/>
        </authorList>
    </citation>
    <scope>NUCLEOTIDE SEQUENCE [LARGE SCALE GENOMIC DNA]</scope>
    <source>
        <strain evidence="5 6">A52C2</strain>
    </source>
</reference>
<organism evidence="5 6">
    <name type="scientific">Faunimonas pinastri</name>
    <dbReference type="NCBI Taxonomy" id="1855383"/>
    <lineage>
        <taxon>Bacteria</taxon>
        <taxon>Pseudomonadati</taxon>
        <taxon>Pseudomonadota</taxon>
        <taxon>Alphaproteobacteria</taxon>
        <taxon>Hyphomicrobiales</taxon>
        <taxon>Afifellaceae</taxon>
        <taxon>Faunimonas</taxon>
    </lineage>
</organism>
<evidence type="ECO:0000313" key="6">
    <source>
        <dbReference type="Proteomes" id="UP000199647"/>
    </source>
</evidence>
<evidence type="ECO:0000256" key="3">
    <source>
        <dbReference type="ARBA" id="ARBA00022729"/>
    </source>
</evidence>
<dbReference type="OrthoDB" id="9769193at2"/>
<dbReference type="Gene3D" id="3.40.50.2300">
    <property type="match status" value="2"/>
</dbReference>
<proteinExistence type="inferred from homology"/>
<dbReference type="InterPro" id="IPR025997">
    <property type="entry name" value="SBP_2_dom"/>
</dbReference>
<dbReference type="STRING" id="1855383.SAMN05216548_103204"/>
<feature type="domain" description="Periplasmic binding protein" evidence="4">
    <location>
        <begin position="45"/>
        <end position="298"/>
    </location>
</feature>
<dbReference type="SUPFAM" id="SSF53822">
    <property type="entry name" value="Periplasmic binding protein-like I"/>
    <property type="match status" value="1"/>
</dbReference>
<dbReference type="InterPro" id="IPR028082">
    <property type="entry name" value="Peripla_BP_I"/>
</dbReference>
<sequence>MSDFRDHWSRRQVLRLGAAGAGAAIAGSFITRTAWGETGVEGKTIGFSQSFITTDWIKQQRTGVLDSAKKYNLKVVTADANNQPSKQIRDIEDFVTQGVDIILVSTYFAEAITPAIREANRADIPIVVLSSPLVGGVKFDCHLSTDTQGTARTVGEYYVKALDGKGVVVEIDGSPGSVVNQSRGNGWHEVVDKHPDIKVVGRVVGDYNRAKAIQGMEDLLQAHGHIDAIYSHNDDMAIGALKAVREAGREKEMWATGYDGLAVDALEAVASGDLRATWRYLPFGSEAVEVAVRVLQKQPVPKEIAFPSPMITKDNIGDFFDASARTVKLPPSRLTF</sequence>
<dbReference type="InterPro" id="IPR006311">
    <property type="entry name" value="TAT_signal"/>
</dbReference>
<gene>
    <name evidence="5" type="ORF">SAMN05216548_103204</name>
</gene>
<evidence type="ECO:0000259" key="4">
    <source>
        <dbReference type="Pfam" id="PF13407"/>
    </source>
</evidence>
<dbReference type="Pfam" id="PF13407">
    <property type="entry name" value="Peripla_BP_4"/>
    <property type="match status" value="1"/>
</dbReference>
<dbReference type="PANTHER" id="PTHR46847:SF3">
    <property type="entry name" value="GALACTOFURANOSE-BINDING PROTEIN YTFQ"/>
    <property type="match status" value="1"/>
</dbReference>
<accession>A0A1H9EMZ2</accession>
<dbReference type="EMBL" id="FOFG01000003">
    <property type="protein sequence ID" value="SEQ26378.1"/>
    <property type="molecule type" value="Genomic_DNA"/>
</dbReference>
<evidence type="ECO:0000313" key="5">
    <source>
        <dbReference type="EMBL" id="SEQ26378.1"/>
    </source>
</evidence>
<comment type="subcellular location">
    <subcellularLocation>
        <location evidence="1">Cell envelope</location>
    </subcellularLocation>
</comment>
<dbReference type="PANTHER" id="PTHR46847">
    <property type="entry name" value="D-ALLOSE-BINDING PERIPLASMIC PROTEIN-RELATED"/>
    <property type="match status" value="1"/>
</dbReference>
<name>A0A1H9EMZ2_9HYPH</name>
<keyword evidence="6" id="KW-1185">Reference proteome</keyword>
<dbReference type="RefSeq" id="WP_092495806.1">
    <property type="nucleotide sequence ID" value="NZ_FOFG01000003.1"/>
</dbReference>
<dbReference type="CDD" id="cd06308">
    <property type="entry name" value="PBP1_sensor_kinase-like"/>
    <property type="match status" value="1"/>
</dbReference>
<keyword evidence="3" id="KW-0732">Signal</keyword>